<gene>
    <name evidence="11" type="ORF">MCYG_02693</name>
</gene>
<organism evidence="11 12">
    <name type="scientific">Arthroderma otae (strain ATCC MYA-4605 / CBS 113480)</name>
    <name type="common">Microsporum canis</name>
    <dbReference type="NCBI Taxonomy" id="554155"/>
    <lineage>
        <taxon>Eukaryota</taxon>
        <taxon>Fungi</taxon>
        <taxon>Dikarya</taxon>
        <taxon>Ascomycota</taxon>
        <taxon>Pezizomycotina</taxon>
        <taxon>Eurotiomycetes</taxon>
        <taxon>Eurotiomycetidae</taxon>
        <taxon>Onygenales</taxon>
        <taxon>Arthrodermataceae</taxon>
        <taxon>Microsporum</taxon>
    </lineage>
</organism>
<comment type="catalytic activity">
    <reaction evidence="7">
        <text>L-threonyl-[protein] + ATP = O-phospho-L-threonyl-[protein] + ADP + H(+)</text>
        <dbReference type="Rhea" id="RHEA:46608"/>
        <dbReference type="Rhea" id="RHEA-COMP:11060"/>
        <dbReference type="Rhea" id="RHEA-COMP:11605"/>
        <dbReference type="ChEBI" id="CHEBI:15378"/>
        <dbReference type="ChEBI" id="CHEBI:30013"/>
        <dbReference type="ChEBI" id="CHEBI:30616"/>
        <dbReference type="ChEBI" id="CHEBI:61977"/>
        <dbReference type="ChEBI" id="CHEBI:456216"/>
        <dbReference type="EC" id="2.7.11.1"/>
    </reaction>
</comment>
<dbReference type="AlphaFoldDB" id="C5FGI9"/>
<keyword evidence="12" id="KW-1185">Reference proteome</keyword>
<evidence type="ECO:0000256" key="1">
    <source>
        <dbReference type="ARBA" id="ARBA00012513"/>
    </source>
</evidence>
<dbReference type="InterPro" id="IPR017441">
    <property type="entry name" value="Protein_kinase_ATP_BS"/>
</dbReference>
<dbReference type="InterPro" id="IPR051334">
    <property type="entry name" value="SRPK"/>
</dbReference>
<evidence type="ECO:0000313" key="12">
    <source>
        <dbReference type="Proteomes" id="UP000002035"/>
    </source>
</evidence>
<dbReference type="SMART" id="SM00220">
    <property type="entry name" value="S_TKc"/>
    <property type="match status" value="1"/>
</dbReference>
<sequence length="490" mass="54560">MAELQRLTNLVNPARDTVSPTLEIRRKKSTSPCMPSFPSLMKYLKILSQNGTVFASCICGFPKVGLTSTGLTKKNRRPTWQLSSFSSTMGESQIMHVKPKREFEYISGVECLEHYRPGGYHPVKLGDSLCKGRYTILHKLGYGATSTIWLAADRDAEQLVALKIKTAESAHNSTEINLLSKLAGETFVQRLLDVFSLAGPNGTHQCLVLEAAQCSIHIAKELSGHQLLNLSIARSIIAGLILGVQRLHSIGIVHGGEPVQMPPVRLDGGPISPGTPPLVIWDAAMDLPSDAITTKHLPVMIADFGESLEPAITKRLHAHTLPALCPPESFFTKVDSDLDSISFASDIWTLACSIWEILGDSPPFLPWGKARDEILLQHVKIVGKLPEAWWASWETKDQCLDETEQGLFLVKEKRLLKDWGTRESLERRYNWCISEPRKTMGLKGDDLQDDSEKHAFLDLMQMMLVHEPSKRSTIDDVVNSDWVQKWVLPD</sequence>
<name>C5FGI9_ARTOC</name>
<dbReference type="PANTHER" id="PTHR47634:SF9">
    <property type="entry name" value="PROTEIN KINASE DOMAIN-CONTAINING PROTEIN-RELATED"/>
    <property type="match status" value="1"/>
</dbReference>
<proteinExistence type="predicted"/>
<evidence type="ECO:0000256" key="7">
    <source>
        <dbReference type="ARBA" id="ARBA00047899"/>
    </source>
</evidence>
<dbReference type="InterPro" id="IPR011009">
    <property type="entry name" value="Kinase-like_dom_sf"/>
</dbReference>
<dbReference type="eggNOG" id="KOG1290">
    <property type="taxonomic scope" value="Eukaryota"/>
</dbReference>
<dbReference type="Pfam" id="PF00069">
    <property type="entry name" value="Pkinase"/>
    <property type="match status" value="1"/>
</dbReference>
<dbReference type="PANTHER" id="PTHR47634">
    <property type="entry name" value="PROTEIN KINASE DOMAIN-CONTAINING PROTEIN-RELATED"/>
    <property type="match status" value="1"/>
</dbReference>
<dbReference type="GeneID" id="9222889"/>
<dbReference type="GO" id="GO:0004674">
    <property type="term" value="F:protein serine/threonine kinase activity"/>
    <property type="evidence" value="ECO:0007669"/>
    <property type="project" value="UniProtKB-KW"/>
</dbReference>
<dbReference type="EC" id="2.7.11.1" evidence="1"/>
<dbReference type="HOGENOM" id="CLU_000288_81_2_1"/>
<dbReference type="RefSeq" id="XP_002849759.1">
    <property type="nucleotide sequence ID" value="XM_002849713.1"/>
</dbReference>
<dbReference type="Gene3D" id="3.30.200.20">
    <property type="entry name" value="Phosphorylase Kinase, domain 1"/>
    <property type="match status" value="1"/>
</dbReference>
<dbReference type="PROSITE" id="PS50011">
    <property type="entry name" value="PROTEIN_KINASE_DOM"/>
    <property type="match status" value="1"/>
</dbReference>
<reference evidence="12" key="1">
    <citation type="journal article" date="2012" name="MBio">
        <title>Comparative genome analysis of Trichophyton rubrum and related dermatophytes reveals candidate genes involved in infection.</title>
        <authorList>
            <person name="Martinez D.A."/>
            <person name="Oliver B.G."/>
            <person name="Graeser Y."/>
            <person name="Goldberg J.M."/>
            <person name="Li W."/>
            <person name="Martinez-Rossi N.M."/>
            <person name="Monod M."/>
            <person name="Shelest E."/>
            <person name="Barton R.C."/>
            <person name="Birch E."/>
            <person name="Brakhage A.A."/>
            <person name="Chen Z."/>
            <person name="Gurr S.J."/>
            <person name="Heiman D."/>
            <person name="Heitman J."/>
            <person name="Kosti I."/>
            <person name="Rossi A."/>
            <person name="Saif S."/>
            <person name="Samalova M."/>
            <person name="Saunders C.W."/>
            <person name="Shea T."/>
            <person name="Summerbell R.C."/>
            <person name="Xu J."/>
            <person name="Young S."/>
            <person name="Zeng Q."/>
            <person name="Birren B.W."/>
            <person name="Cuomo C.A."/>
            <person name="White T.C."/>
        </authorList>
    </citation>
    <scope>NUCLEOTIDE SEQUENCE [LARGE SCALE GENOMIC DNA]</scope>
    <source>
        <strain evidence="12">ATCC MYA-4605 / CBS 113480</strain>
    </source>
</reference>
<evidence type="ECO:0000313" key="11">
    <source>
        <dbReference type="EMBL" id="EEQ29874.1"/>
    </source>
</evidence>
<evidence type="ECO:0000256" key="6">
    <source>
        <dbReference type="ARBA" id="ARBA00022840"/>
    </source>
</evidence>
<dbReference type="GO" id="GO:0050684">
    <property type="term" value="P:regulation of mRNA processing"/>
    <property type="evidence" value="ECO:0007669"/>
    <property type="project" value="TreeGrafter"/>
</dbReference>
<keyword evidence="6 9" id="KW-0067">ATP-binding</keyword>
<keyword evidence="3" id="KW-0808">Transferase</keyword>
<evidence type="ECO:0000256" key="8">
    <source>
        <dbReference type="ARBA" id="ARBA00048679"/>
    </source>
</evidence>
<feature type="binding site" evidence="9">
    <location>
        <position position="163"/>
    </location>
    <ligand>
        <name>ATP</name>
        <dbReference type="ChEBI" id="CHEBI:30616"/>
    </ligand>
</feature>
<evidence type="ECO:0000256" key="9">
    <source>
        <dbReference type="PROSITE-ProRule" id="PRU10141"/>
    </source>
</evidence>
<dbReference type="Gene3D" id="1.10.510.10">
    <property type="entry name" value="Transferase(Phosphotransferase) domain 1"/>
    <property type="match status" value="1"/>
</dbReference>
<dbReference type="OrthoDB" id="5979581at2759"/>
<comment type="catalytic activity">
    <reaction evidence="8">
        <text>L-seryl-[protein] + ATP = O-phospho-L-seryl-[protein] + ADP + H(+)</text>
        <dbReference type="Rhea" id="RHEA:17989"/>
        <dbReference type="Rhea" id="RHEA-COMP:9863"/>
        <dbReference type="Rhea" id="RHEA-COMP:11604"/>
        <dbReference type="ChEBI" id="CHEBI:15378"/>
        <dbReference type="ChEBI" id="CHEBI:29999"/>
        <dbReference type="ChEBI" id="CHEBI:30616"/>
        <dbReference type="ChEBI" id="CHEBI:83421"/>
        <dbReference type="ChEBI" id="CHEBI:456216"/>
        <dbReference type="EC" id="2.7.11.1"/>
    </reaction>
</comment>
<dbReference type="InterPro" id="IPR000719">
    <property type="entry name" value="Prot_kinase_dom"/>
</dbReference>
<evidence type="ECO:0000256" key="4">
    <source>
        <dbReference type="ARBA" id="ARBA00022741"/>
    </source>
</evidence>
<keyword evidence="5 11" id="KW-0418">Kinase</keyword>
<feature type="domain" description="Protein kinase" evidence="10">
    <location>
        <begin position="134"/>
        <end position="483"/>
    </location>
</feature>
<dbReference type="STRING" id="554155.C5FGI9"/>
<dbReference type="SUPFAM" id="SSF56112">
    <property type="entry name" value="Protein kinase-like (PK-like)"/>
    <property type="match status" value="1"/>
</dbReference>
<dbReference type="VEuPathDB" id="FungiDB:MCYG_02693"/>
<dbReference type="GO" id="GO:0005524">
    <property type="term" value="F:ATP binding"/>
    <property type="evidence" value="ECO:0007669"/>
    <property type="project" value="UniProtKB-UniRule"/>
</dbReference>
<dbReference type="Proteomes" id="UP000002035">
    <property type="component" value="Unassembled WGS sequence"/>
</dbReference>
<dbReference type="PROSITE" id="PS00107">
    <property type="entry name" value="PROTEIN_KINASE_ATP"/>
    <property type="match status" value="1"/>
</dbReference>
<keyword evidence="4 9" id="KW-0547">Nucleotide-binding</keyword>
<accession>C5FGI9</accession>
<dbReference type="GO" id="GO:0000245">
    <property type="term" value="P:spliceosomal complex assembly"/>
    <property type="evidence" value="ECO:0007669"/>
    <property type="project" value="TreeGrafter"/>
</dbReference>
<evidence type="ECO:0000259" key="10">
    <source>
        <dbReference type="PROSITE" id="PS50011"/>
    </source>
</evidence>
<evidence type="ECO:0000256" key="5">
    <source>
        <dbReference type="ARBA" id="ARBA00022777"/>
    </source>
</evidence>
<dbReference type="EMBL" id="DS995702">
    <property type="protein sequence ID" value="EEQ29874.1"/>
    <property type="molecule type" value="Genomic_DNA"/>
</dbReference>
<evidence type="ECO:0000256" key="2">
    <source>
        <dbReference type="ARBA" id="ARBA00022527"/>
    </source>
</evidence>
<keyword evidence="2" id="KW-0723">Serine/threonine-protein kinase</keyword>
<protein>
    <recommendedName>
        <fullName evidence="1">non-specific serine/threonine protein kinase</fullName>
        <ecNumber evidence="1">2.7.11.1</ecNumber>
    </recommendedName>
</protein>
<evidence type="ECO:0000256" key="3">
    <source>
        <dbReference type="ARBA" id="ARBA00022679"/>
    </source>
</evidence>